<feature type="compositionally biased region" description="Polar residues" evidence="1">
    <location>
        <begin position="107"/>
        <end position="116"/>
    </location>
</feature>
<dbReference type="EMBL" id="CM001746">
    <property type="protein sequence ID" value="KJB44822.1"/>
    <property type="molecule type" value="Genomic_DNA"/>
</dbReference>
<organism evidence="2 4">
    <name type="scientific">Gossypium raimondii</name>
    <name type="common">Peruvian cotton</name>
    <name type="synonym">Gossypium klotzschianum subsp. raimondii</name>
    <dbReference type="NCBI Taxonomy" id="29730"/>
    <lineage>
        <taxon>Eukaryota</taxon>
        <taxon>Viridiplantae</taxon>
        <taxon>Streptophyta</taxon>
        <taxon>Embryophyta</taxon>
        <taxon>Tracheophyta</taxon>
        <taxon>Spermatophyta</taxon>
        <taxon>Magnoliopsida</taxon>
        <taxon>eudicotyledons</taxon>
        <taxon>Gunneridae</taxon>
        <taxon>Pentapetalae</taxon>
        <taxon>rosids</taxon>
        <taxon>malvids</taxon>
        <taxon>Malvales</taxon>
        <taxon>Malvaceae</taxon>
        <taxon>Malvoideae</taxon>
        <taxon>Gossypium</taxon>
    </lineage>
</organism>
<dbReference type="InterPro" id="IPR039300">
    <property type="entry name" value="JASON"/>
</dbReference>
<feature type="compositionally biased region" description="Polar residues" evidence="1">
    <location>
        <begin position="281"/>
        <end position="304"/>
    </location>
</feature>
<keyword evidence="4" id="KW-1185">Reference proteome</keyword>
<sequence length="421" mass="46688">MGCLLFACFSASKNEKDQHVVDGTSSIDQKPEANEAVQSSKEDFGIPFNPIIVKKEKLGELLNNSGEEKLSFDLYVKTHEELAVESSEKLLKNDEGKESEETVVFKPQNNRYQNSAESEDELNDLDLEINDLDDGNEDDGIEKAKNESQLVIEESSESLFSLSIESRKQVCEVESDEKEVNSPMPIVLNRNGKDKGGQYVQSVLNPVENLAQWKEVKAKASIPLNLQEKENINVEQGFGIPISAEPSFKLASSKLCSNGKMVGKESAVDTSLSSWLVEPENTPNSKASTNSVGNSAISQKMNSPRSHEDRPILGAITMVELKQRSASSSPRKCGSWSPDEAPIIGTVGSYWSHTGQNIDTDSSSPSKRTPRHIQEERLKLKAIPFGARLERALDTGLQEYSRSHHYERSWEINFLLHSAFP</sequence>
<dbReference type="STRING" id="29730.A0A0D2PFK2"/>
<evidence type="ECO:0000313" key="3">
    <source>
        <dbReference type="EMBL" id="MBA0590954.1"/>
    </source>
</evidence>
<dbReference type="AlphaFoldDB" id="A0A0D2PFK2"/>
<proteinExistence type="predicted"/>
<gene>
    <name evidence="2" type="ORF">B456_007G274900</name>
    <name evidence="3" type="ORF">Gorai_019643</name>
</gene>
<evidence type="ECO:0000313" key="2">
    <source>
        <dbReference type="EMBL" id="KJB44822.1"/>
    </source>
</evidence>
<protein>
    <submittedName>
        <fullName evidence="2">Uncharacterized protein</fullName>
    </submittedName>
</protein>
<feature type="region of interest" description="Disordered" evidence="1">
    <location>
        <begin position="88"/>
        <end position="120"/>
    </location>
</feature>
<name>A0A0D2PFK2_GOSRA</name>
<dbReference type="PANTHER" id="PTHR33318">
    <property type="entry name" value="ASPARTYL/GLUTAMYL-TRNA(ASN/GLN) AMIDOTRANSFERASE SUBUNIT"/>
    <property type="match status" value="1"/>
</dbReference>
<dbReference type="OrthoDB" id="1925835at2759"/>
<accession>A0A0D2PFK2</accession>
<dbReference type="KEGG" id="gra:105804609"/>
<dbReference type="EMBL" id="JABEZZ010000007">
    <property type="protein sequence ID" value="MBA0590954.1"/>
    <property type="molecule type" value="Genomic_DNA"/>
</dbReference>
<feature type="region of interest" description="Disordered" evidence="1">
    <location>
        <begin position="277"/>
        <end position="308"/>
    </location>
</feature>
<dbReference type="Proteomes" id="UP000032304">
    <property type="component" value="Chromosome 7"/>
</dbReference>
<dbReference type="eggNOG" id="ENOG502RZ14">
    <property type="taxonomic scope" value="Eukaryota"/>
</dbReference>
<feature type="compositionally biased region" description="Basic and acidic residues" evidence="1">
    <location>
        <begin position="88"/>
        <end position="100"/>
    </location>
</feature>
<dbReference type="Gramene" id="KJB44822">
    <property type="protein sequence ID" value="KJB44822"/>
    <property type="gene ID" value="B456_007G274900"/>
</dbReference>
<dbReference type="GO" id="GO:0007142">
    <property type="term" value="P:male meiosis II"/>
    <property type="evidence" value="ECO:0007669"/>
    <property type="project" value="InterPro"/>
</dbReference>
<evidence type="ECO:0000256" key="1">
    <source>
        <dbReference type="SAM" id="MobiDB-lite"/>
    </source>
</evidence>
<reference evidence="3" key="3">
    <citation type="submission" date="2020-04" db="EMBL/GenBank/DDBJ databases">
        <authorList>
            <person name="Grover C.E."/>
            <person name="Arick M.A. II"/>
            <person name="Thrash A."/>
            <person name="Conover J.L."/>
            <person name="Sanders W.S."/>
            <person name="Peterson D.G."/>
            <person name="Scheffler J.A."/>
            <person name="Scheffler B.E."/>
            <person name="Wendel J.F."/>
        </authorList>
    </citation>
    <scope>NUCLEOTIDE SEQUENCE</scope>
    <source>
        <strain evidence="3">8</strain>
        <tissue evidence="3">Leaf</tissue>
    </source>
</reference>
<reference evidence="3 5" key="2">
    <citation type="journal article" date="2019" name="Genome Biol. Evol.">
        <title>Insights into the evolution of the New World diploid cottons (Gossypium, subgenus Houzingenia) based on genome sequencing.</title>
        <authorList>
            <person name="Grover C.E."/>
            <person name="Arick M.A. 2nd"/>
            <person name="Thrash A."/>
            <person name="Conover J.L."/>
            <person name="Sanders W.S."/>
            <person name="Peterson D.G."/>
            <person name="Frelichowski J.E."/>
            <person name="Scheffler J.A."/>
            <person name="Scheffler B.E."/>
            <person name="Wendel J.F."/>
        </authorList>
    </citation>
    <scope>NUCLEOTIDE SEQUENCE [LARGE SCALE GENOMIC DNA]</scope>
    <source>
        <strain evidence="3">8</strain>
        <tissue evidence="3">Leaf</tissue>
    </source>
</reference>
<evidence type="ECO:0000313" key="5">
    <source>
        <dbReference type="Proteomes" id="UP000593578"/>
    </source>
</evidence>
<dbReference type="PANTHER" id="PTHR33318:SF22">
    <property type="entry name" value="SUPPRESSOR PROTEIN SRP40-LIKE ISOFORM X1"/>
    <property type="match status" value="1"/>
</dbReference>
<evidence type="ECO:0000313" key="4">
    <source>
        <dbReference type="Proteomes" id="UP000032304"/>
    </source>
</evidence>
<dbReference type="OMA" id="HIANSSC"/>
<reference evidence="2 4" key="1">
    <citation type="journal article" date="2012" name="Nature">
        <title>Repeated polyploidization of Gossypium genomes and the evolution of spinnable cotton fibres.</title>
        <authorList>
            <person name="Paterson A.H."/>
            <person name="Wendel J.F."/>
            <person name="Gundlach H."/>
            <person name="Guo H."/>
            <person name="Jenkins J."/>
            <person name="Jin D."/>
            <person name="Llewellyn D."/>
            <person name="Showmaker K.C."/>
            <person name="Shu S."/>
            <person name="Udall J."/>
            <person name="Yoo M.J."/>
            <person name="Byers R."/>
            <person name="Chen W."/>
            <person name="Doron-Faigenboim A."/>
            <person name="Duke M.V."/>
            <person name="Gong L."/>
            <person name="Grimwood J."/>
            <person name="Grover C."/>
            <person name="Grupp K."/>
            <person name="Hu G."/>
            <person name="Lee T.H."/>
            <person name="Li J."/>
            <person name="Lin L."/>
            <person name="Liu T."/>
            <person name="Marler B.S."/>
            <person name="Page J.T."/>
            <person name="Roberts A.W."/>
            <person name="Romanel E."/>
            <person name="Sanders W.S."/>
            <person name="Szadkowski E."/>
            <person name="Tan X."/>
            <person name="Tang H."/>
            <person name="Xu C."/>
            <person name="Wang J."/>
            <person name="Wang Z."/>
            <person name="Zhang D."/>
            <person name="Zhang L."/>
            <person name="Ashrafi H."/>
            <person name="Bedon F."/>
            <person name="Bowers J.E."/>
            <person name="Brubaker C.L."/>
            <person name="Chee P.W."/>
            <person name="Das S."/>
            <person name="Gingle A.R."/>
            <person name="Haigler C.H."/>
            <person name="Harker D."/>
            <person name="Hoffmann L.V."/>
            <person name="Hovav R."/>
            <person name="Jones D.C."/>
            <person name="Lemke C."/>
            <person name="Mansoor S."/>
            <person name="ur Rahman M."/>
            <person name="Rainville L.N."/>
            <person name="Rambani A."/>
            <person name="Reddy U.K."/>
            <person name="Rong J.K."/>
            <person name="Saranga Y."/>
            <person name="Scheffler B.E."/>
            <person name="Scheffler J.A."/>
            <person name="Stelly D.M."/>
            <person name="Triplett B.A."/>
            <person name="Van Deynze A."/>
            <person name="Vaslin M.F."/>
            <person name="Waghmare V.N."/>
            <person name="Walford S.A."/>
            <person name="Wright R.J."/>
            <person name="Zaki E.A."/>
            <person name="Zhang T."/>
            <person name="Dennis E.S."/>
            <person name="Mayer K.F."/>
            <person name="Peterson D.G."/>
            <person name="Rokhsar D.S."/>
            <person name="Wang X."/>
            <person name="Schmutz J."/>
        </authorList>
    </citation>
    <scope>NUCLEOTIDE SEQUENCE [LARGE SCALE GENOMIC DNA]</scope>
</reference>
<dbReference type="Proteomes" id="UP000593578">
    <property type="component" value="Unassembled WGS sequence"/>
</dbReference>